<evidence type="ECO:0000313" key="1">
    <source>
        <dbReference type="EMBL" id="RAL45315.1"/>
    </source>
</evidence>
<comment type="caution">
    <text evidence="1">The sequence shown here is derived from an EMBL/GenBank/DDBJ whole genome shotgun (WGS) entry which is preliminary data.</text>
</comment>
<dbReference type="Proteomes" id="UP000249390">
    <property type="component" value="Unassembled WGS sequence"/>
</dbReference>
<dbReference type="EMBL" id="NQVE01000135">
    <property type="protein sequence ID" value="RAL45315.1"/>
    <property type="molecule type" value="Genomic_DNA"/>
</dbReference>
<gene>
    <name evidence="1" type="ORF">DM860_014725</name>
</gene>
<dbReference type="AlphaFoldDB" id="A0A328DHI4"/>
<accession>A0A328DHI4</accession>
<name>A0A328DHI4_9ASTE</name>
<reference evidence="1 2" key="1">
    <citation type="submission" date="2018-06" db="EMBL/GenBank/DDBJ databases">
        <title>The Genome of Cuscuta australis (Dodder) Provides Insight into the Evolution of Plant Parasitism.</title>
        <authorList>
            <person name="Liu H."/>
        </authorList>
    </citation>
    <scope>NUCLEOTIDE SEQUENCE [LARGE SCALE GENOMIC DNA]</scope>
    <source>
        <strain evidence="2">cv. Yunnan</strain>
        <tissue evidence="1">Vines</tissue>
    </source>
</reference>
<sequence length="95" mass="10927">MGMGSPRPHKHYLRSNETEEELVGADYSSFESQGLCQINVDNWVKDQKKKAPAGNLKRILLKLRKDGRFYHALQDRQDFLVISTPSKIKLTQIVL</sequence>
<evidence type="ECO:0000313" key="2">
    <source>
        <dbReference type="Proteomes" id="UP000249390"/>
    </source>
</evidence>
<protein>
    <submittedName>
        <fullName evidence="1">Uncharacterized protein</fullName>
    </submittedName>
</protein>
<organism evidence="1 2">
    <name type="scientific">Cuscuta australis</name>
    <dbReference type="NCBI Taxonomy" id="267555"/>
    <lineage>
        <taxon>Eukaryota</taxon>
        <taxon>Viridiplantae</taxon>
        <taxon>Streptophyta</taxon>
        <taxon>Embryophyta</taxon>
        <taxon>Tracheophyta</taxon>
        <taxon>Spermatophyta</taxon>
        <taxon>Magnoliopsida</taxon>
        <taxon>eudicotyledons</taxon>
        <taxon>Gunneridae</taxon>
        <taxon>Pentapetalae</taxon>
        <taxon>asterids</taxon>
        <taxon>lamiids</taxon>
        <taxon>Solanales</taxon>
        <taxon>Convolvulaceae</taxon>
        <taxon>Cuscuteae</taxon>
        <taxon>Cuscuta</taxon>
        <taxon>Cuscuta subgen. Grammica</taxon>
        <taxon>Cuscuta sect. Cleistogrammica</taxon>
    </lineage>
</organism>
<keyword evidence="2" id="KW-1185">Reference proteome</keyword>
<proteinExistence type="predicted"/>